<protein>
    <submittedName>
        <fullName evidence="1">Conserved protein</fullName>
    </submittedName>
</protein>
<accession>W6R8X6</accession>
<dbReference type="HOGENOM" id="CLU_129239_0_0_5"/>
<gene>
    <name evidence="1" type="ORF">LPU83_1709</name>
</gene>
<organism evidence="1 2">
    <name type="scientific">Rhizobium favelukesii</name>
    <dbReference type="NCBI Taxonomy" id="348824"/>
    <lineage>
        <taxon>Bacteria</taxon>
        <taxon>Pseudomonadati</taxon>
        <taxon>Pseudomonadota</taxon>
        <taxon>Alphaproteobacteria</taxon>
        <taxon>Hyphomicrobiales</taxon>
        <taxon>Rhizobiaceae</taxon>
        <taxon>Rhizobium/Agrobacterium group</taxon>
        <taxon>Rhizobium</taxon>
    </lineage>
</organism>
<dbReference type="EMBL" id="HG916852">
    <property type="protein sequence ID" value="CDM57374.1"/>
    <property type="molecule type" value="Genomic_DNA"/>
</dbReference>
<dbReference type="InterPro" id="IPR021497">
    <property type="entry name" value="GTA_holin_3TM"/>
</dbReference>
<dbReference type="RefSeq" id="WP_037069419.1">
    <property type="nucleotide sequence ID" value="NZ_HG916852.1"/>
</dbReference>
<dbReference type="Pfam" id="PF11351">
    <property type="entry name" value="GTA_holin_3TM"/>
    <property type="match status" value="1"/>
</dbReference>
<proteinExistence type="predicted"/>
<dbReference type="PATRIC" id="fig|348824.6.peg.1832"/>
<evidence type="ECO:0000313" key="1">
    <source>
        <dbReference type="EMBL" id="CDM57374.1"/>
    </source>
</evidence>
<dbReference type="eggNOG" id="ENOG503380B">
    <property type="taxonomic scope" value="Bacteria"/>
</dbReference>
<dbReference type="Proteomes" id="UP000019443">
    <property type="component" value="Chromosome"/>
</dbReference>
<evidence type="ECO:0000313" key="2">
    <source>
        <dbReference type="Proteomes" id="UP000019443"/>
    </source>
</evidence>
<name>W6R8X6_9HYPH</name>
<sequence length="166" mass="17989">MPIAILLPILAQIGAPILKKLLTDTLPDGLAKDLSGQVLDTIAGKLGVEPTAEAIKAAHDSDPDAVTTAVKETEAQMSTLLVQGRDGLLAREDARGNWFSWAWRPAMSWLMIWMWTWNTTILPFLNAAFKSALPAVPYDTLISFCGIWLVIYGGGHTLKSVFGKAV</sequence>
<dbReference type="AlphaFoldDB" id="W6R8X6"/>
<keyword evidence="2" id="KW-1185">Reference proteome</keyword>
<dbReference type="KEGG" id="rhl:LPU83_1709"/>
<reference evidence="1" key="1">
    <citation type="submission" date="2013-11" db="EMBL/GenBank/DDBJ databases">
        <title>Draft genome sequence of the broad-host-range Rhizobium sp. LPU83 strain, a member of the low-genetic diversity Oregon-like Rhizobium sp. group.</title>
        <authorList>
            <person name="Wibberg D."/>
            <person name="Puehler A."/>
            <person name="Schlueter A."/>
        </authorList>
    </citation>
    <scope>NUCLEOTIDE SEQUENCE [LARGE SCALE GENOMIC DNA]</scope>
    <source>
        <strain evidence="1">LPU83</strain>
    </source>
</reference>